<keyword evidence="3 7" id="KW-0479">Metal-binding</keyword>
<dbReference type="InterPro" id="IPR002023">
    <property type="entry name" value="NuoE-like"/>
</dbReference>
<sequence>MSDASVITAAPAGMAGADPVAAASGRALAERVEQLAQRYPDDVGRVIGLLNDVQDECGYLPEEALRAIADLCDVSFEELVASARFFKTLSTEPVGKVVIEVCDGTACHTQGAVRLAQTMADKLGIEVGQTTPDGLFTLRLVHCVGACSVAPVAVVAGAAYGRVKPSDADGVIEHAHAALEEVDRRGE</sequence>
<dbReference type="PANTHER" id="PTHR43342">
    <property type="entry name" value="NADH-QUINONE OXIDOREDUCTASE, E SUBUNIT"/>
    <property type="match status" value="1"/>
</dbReference>
<dbReference type="Proteomes" id="UP000671910">
    <property type="component" value="Chromosome"/>
</dbReference>
<keyword evidence="2 7" id="KW-0001">2Fe-2S</keyword>
<dbReference type="InterPro" id="IPR028431">
    <property type="entry name" value="NADP_DH_HndA-like"/>
</dbReference>
<evidence type="ECO:0000313" key="11">
    <source>
        <dbReference type="Proteomes" id="UP000671910"/>
    </source>
</evidence>
<gene>
    <name evidence="8" type="ORF">GMI68_01075</name>
    <name evidence="9" type="ORF">J7S26_01025</name>
</gene>
<name>A0A9E6SUS4_9ACTN</name>
<dbReference type="Pfam" id="PF01257">
    <property type="entry name" value="2Fe-2S_thioredx"/>
    <property type="match status" value="1"/>
</dbReference>
<evidence type="ECO:0000256" key="3">
    <source>
        <dbReference type="ARBA" id="ARBA00022723"/>
    </source>
</evidence>
<dbReference type="EMBL" id="WPCR01000001">
    <property type="protein sequence ID" value="NHM13375.1"/>
    <property type="molecule type" value="Genomic_DNA"/>
</dbReference>
<feature type="binding site" evidence="7">
    <location>
        <position position="107"/>
    </location>
    <ligand>
        <name>[2Fe-2S] cluster</name>
        <dbReference type="ChEBI" id="CHEBI:190135"/>
    </ligand>
</feature>
<dbReference type="PIRSF" id="PIRSF000216">
    <property type="entry name" value="NADH_DH_24kDa"/>
    <property type="match status" value="1"/>
</dbReference>
<feature type="binding site" evidence="7">
    <location>
        <position position="147"/>
    </location>
    <ligand>
        <name>[2Fe-2S] cluster</name>
        <dbReference type="ChEBI" id="CHEBI:190135"/>
    </ligand>
</feature>
<reference evidence="8 10" key="1">
    <citation type="submission" date="2019-11" db="EMBL/GenBank/DDBJ databases">
        <title>Eggerthellaceae novel genus isolated from the rectal contents of marmort.</title>
        <authorList>
            <person name="Zhang G."/>
        </authorList>
    </citation>
    <scope>NUCLEOTIDE SEQUENCE [LARGE SCALE GENOMIC DNA]</scope>
    <source>
        <strain evidence="10">zg-886</strain>
        <strain evidence="8">Zg-886</strain>
    </source>
</reference>
<dbReference type="InterPro" id="IPR041921">
    <property type="entry name" value="NuoE_N"/>
</dbReference>
<dbReference type="Gene3D" id="3.40.30.10">
    <property type="entry name" value="Glutaredoxin"/>
    <property type="match status" value="1"/>
</dbReference>
<dbReference type="GO" id="GO:0016491">
    <property type="term" value="F:oxidoreductase activity"/>
    <property type="evidence" value="ECO:0007669"/>
    <property type="project" value="InterPro"/>
</dbReference>
<keyword evidence="10" id="KW-1185">Reference proteome</keyword>
<comment type="cofactor">
    <cofactor evidence="6">
        <name>[2Fe-2S] cluster</name>
        <dbReference type="ChEBI" id="CHEBI:190135"/>
    </cofactor>
</comment>
<dbReference type="Gene3D" id="1.10.10.1590">
    <property type="entry name" value="NADH-quinone oxidoreductase subunit E"/>
    <property type="match status" value="1"/>
</dbReference>
<accession>A0A9E6SUS4</accession>
<dbReference type="GO" id="GO:0046872">
    <property type="term" value="F:metal ion binding"/>
    <property type="evidence" value="ECO:0007669"/>
    <property type="project" value="UniProtKB-KW"/>
</dbReference>
<comment type="cofactor">
    <cofactor evidence="7">
        <name>[2Fe-2S] cluster</name>
        <dbReference type="ChEBI" id="CHEBI:190135"/>
    </cofactor>
    <text evidence="7">Binds 1 [2Fe-2S] cluster.</text>
</comment>
<feature type="binding site" evidence="7">
    <location>
        <position position="102"/>
    </location>
    <ligand>
        <name>[2Fe-2S] cluster</name>
        <dbReference type="ChEBI" id="CHEBI:190135"/>
    </ligand>
</feature>
<organism evidence="9 11">
    <name type="scientific">Xiamenia xianingshaonis</name>
    <dbReference type="NCBI Taxonomy" id="2682776"/>
    <lineage>
        <taxon>Bacteria</taxon>
        <taxon>Bacillati</taxon>
        <taxon>Actinomycetota</taxon>
        <taxon>Coriobacteriia</taxon>
        <taxon>Eggerthellales</taxon>
        <taxon>Eggerthellaceae</taxon>
        <taxon>Xiamenia</taxon>
    </lineage>
</organism>
<dbReference type="GO" id="GO:0051537">
    <property type="term" value="F:2 iron, 2 sulfur cluster binding"/>
    <property type="evidence" value="ECO:0007669"/>
    <property type="project" value="UniProtKB-KW"/>
</dbReference>
<dbReference type="InterPro" id="IPR036249">
    <property type="entry name" value="Thioredoxin-like_sf"/>
</dbReference>
<evidence type="ECO:0000256" key="1">
    <source>
        <dbReference type="ARBA" id="ARBA00010643"/>
    </source>
</evidence>
<evidence type="ECO:0000256" key="7">
    <source>
        <dbReference type="PIRSR" id="PIRSR000216-1"/>
    </source>
</evidence>
<keyword evidence="5 7" id="KW-0411">Iron-sulfur</keyword>
<reference evidence="9" key="2">
    <citation type="submission" date="2021-04" db="EMBL/GenBank/DDBJ databases">
        <title>Novel species in family Eggerthellaceae.</title>
        <authorList>
            <person name="Zhang G."/>
        </authorList>
    </citation>
    <scope>NUCLEOTIDE SEQUENCE</scope>
    <source>
        <strain evidence="9">Zg-886</strain>
    </source>
</reference>
<evidence type="ECO:0000256" key="4">
    <source>
        <dbReference type="ARBA" id="ARBA00023004"/>
    </source>
</evidence>
<evidence type="ECO:0000256" key="5">
    <source>
        <dbReference type="ARBA" id="ARBA00023014"/>
    </source>
</evidence>
<evidence type="ECO:0000313" key="8">
    <source>
        <dbReference type="EMBL" id="NHM13375.1"/>
    </source>
</evidence>
<keyword evidence="4 7" id="KW-0408">Iron</keyword>
<feature type="binding site" evidence="7">
    <location>
        <position position="143"/>
    </location>
    <ligand>
        <name>[2Fe-2S] cluster</name>
        <dbReference type="ChEBI" id="CHEBI:190135"/>
    </ligand>
</feature>
<dbReference type="KEGG" id="ebz:J7S26_01025"/>
<comment type="similarity">
    <text evidence="1">Belongs to the complex I 24 kDa subunit family.</text>
</comment>
<evidence type="ECO:0000313" key="9">
    <source>
        <dbReference type="EMBL" id="QTU84547.1"/>
    </source>
</evidence>
<evidence type="ECO:0000313" key="10">
    <source>
        <dbReference type="Proteomes" id="UP000636394"/>
    </source>
</evidence>
<protein>
    <submittedName>
        <fullName evidence="9">NAD(P)H-dependent oxidoreductase subunit E</fullName>
    </submittedName>
</protein>
<dbReference type="AlphaFoldDB" id="A0A9E6SUS4"/>
<dbReference type="RefSeq" id="WP_166338158.1">
    <property type="nucleotide sequence ID" value="NZ_CP072829.1"/>
</dbReference>
<dbReference type="InterPro" id="IPR042128">
    <property type="entry name" value="NuoE_dom"/>
</dbReference>
<dbReference type="EMBL" id="CP072829">
    <property type="protein sequence ID" value="QTU84547.1"/>
    <property type="molecule type" value="Genomic_DNA"/>
</dbReference>
<proteinExistence type="inferred from homology"/>
<dbReference type="SUPFAM" id="SSF52833">
    <property type="entry name" value="Thioredoxin-like"/>
    <property type="match status" value="1"/>
</dbReference>
<dbReference type="CDD" id="cd03064">
    <property type="entry name" value="TRX_Fd_NuoE"/>
    <property type="match status" value="1"/>
</dbReference>
<evidence type="ECO:0000256" key="6">
    <source>
        <dbReference type="ARBA" id="ARBA00034078"/>
    </source>
</evidence>
<dbReference type="Proteomes" id="UP000636394">
    <property type="component" value="Unassembled WGS sequence"/>
</dbReference>
<dbReference type="PANTHER" id="PTHR43342:SF1">
    <property type="entry name" value="BIFURCATING [FEFE] HYDROGENASE GAMMA SUBUNIT"/>
    <property type="match status" value="1"/>
</dbReference>
<evidence type="ECO:0000256" key="2">
    <source>
        <dbReference type="ARBA" id="ARBA00022714"/>
    </source>
</evidence>